<feature type="compositionally biased region" description="Low complexity" evidence="3">
    <location>
        <begin position="1"/>
        <end position="17"/>
    </location>
</feature>
<evidence type="ECO:0000256" key="3">
    <source>
        <dbReference type="SAM" id="MobiDB-lite"/>
    </source>
</evidence>
<protein>
    <recommendedName>
        <fullName evidence="6">Valosin containing protein lysine methyltransferase</fullName>
    </recommendedName>
</protein>
<comment type="caution">
    <text evidence="4">The sequence shown here is derived from an EMBL/GenBank/DDBJ whole genome shotgun (WGS) entry which is preliminary data.</text>
</comment>
<name>A0A9Q0XWG1_9SAUR</name>
<sequence length="178" mass="19541">MLPWSSPASWSGSTSASKAEENEEEAGEEAVVAAVAGPGGGSRENLRQWHHLHLHNQCTLELGTGTRLVGLMATTLRANITVTDLEEVQDVLNMNIENNRNLVTGSIQAKVLKWGEDITGFLPAPDYILMADCIYYEKSLEPLLKTLKDLAGPDTCILCCYQERRGGEKWRRGISEGL</sequence>
<dbReference type="GO" id="GO:0008168">
    <property type="term" value="F:methyltransferase activity"/>
    <property type="evidence" value="ECO:0007669"/>
    <property type="project" value="UniProtKB-KW"/>
</dbReference>
<dbReference type="Gene3D" id="3.40.50.150">
    <property type="entry name" value="Vaccinia Virus protein VP39"/>
    <property type="match status" value="1"/>
</dbReference>
<keyword evidence="1" id="KW-0808">Transferase</keyword>
<evidence type="ECO:0008006" key="6">
    <source>
        <dbReference type="Google" id="ProtNLM"/>
    </source>
</evidence>
<organism evidence="4 5">
    <name type="scientific">Phrynocephalus forsythii</name>
    <dbReference type="NCBI Taxonomy" id="171643"/>
    <lineage>
        <taxon>Eukaryota</taxon>
        <taxon>Metazoa</taxon>
        <taxon>Chordata</taxon>
        <taxon>Craniata</taxon>
        <taxon>Vertebrata</taxon>
        <taxon>Euteleostomi</taxon>
        <taxon>Lepidosauria</taxon>
        <taxon>Squamata</taxon>
        <taxon>Bifurcata</taxon>
        <taxon>Unidentata</taxon>
        <taxon>Episquamata</taxon>
        <taxon>Toxicofera</taxon>
        <taxon>Iguania</taxon>
        <taxon>Acrodonta</taxon>
        <taxon>Agamidae</taxon>
        <taxon>Agaminae</taxon>
        <taxon>Phrynocephalus</taxon>
    </lineage>
</organism>
<dbReference type="PANTHER" id="PTHR14614">
    <property type="entry name" value="HEPATOCELLULAR CARCINOMA-ASSOCIATED ANTIGEN"/>
    <property type="match status" value="1"/>
</dbReference>
<dbReference type="GO" id="GO:0005829">
    <property type="term" value="C:cytosol"/>
    <property type="evidence" value="ECO:0007669"/>
    <property type="project" value="TreeGrafter"/>
</dbReference>
<dbReference type="PANTHER" id="PTHR14614:SF44">
    <property type="entry name" value="PROTEIN N-LYSINE METHYLTRANSFERASE METTL21D"/>
    <property type="match status" value="1"/>
</dbReference>
<dbReference type="Pfam" id="PF10294">
    <property type="entry name" value="Methyltransf_16"/>
    <property type="match status" value="1"/>
</dbReference>
<dbReference type="GO" id="GO:0032259">
    <property type="term" value="P:methylation"/>
    <property type="evidence" value="ECO:0007669"/>
    <property type="project" value="UniProtKB-KW"/>
</dbReference>
<dbReference type="OrthoDB" id="413520at2759"/>
<dbReference type="AlphaFoldDB" id="A0A9Q0XWG1"/>
<gene>
    <name evidence="4" type="ORF">JRQ81_013986</name>
</gene>
<reference evidence="4" key="1">
    <citation type="journal article" date="2023" name="DNA Res.">
        <title>Chromosome-level genome assembly of Phrynocephalus forsythii using third-generation DNA sequencing and Hi-C analysis.</title>
        <authorList>
            <person name="Qi Y."/>
            <person name="Zhao W."/>
            <person name="Zhao Y."/>
            <person name="Niu C."/>
            <person name="Cao S."/>
            <person name="Zhang Y."/>
        </authorList>
    </citation>
    <scope>NUCLEOTIDE SEQUENCE</scope>
    <source>
        <tissue evidence="4">Muscle</tissue>
    </source>
</reference>
<feature type="region of interest" description="Disordered" evidence="3">
    <location>
        <begin position="1"/>
        <end position="29"/>
    </location>
</feature>
<dbReference type="Proteomes" id="UP001142489">
    <property type="component" value="Unassembled WGS sequence"/>
</dbReference>
<proteinExistence type="predicted"/>
<keyword evidence="2" id="KW-0949">S-adenosyl-L-methionine</keyword>
<dbReference type="InterPro" id="IPR029063">
    <property type="entry name" value="SAM-dependent_MTases_sf"/>
</dbReference>
<evidence type="ECO:0000313" key="5">
    <source>
        <dbReference type="Proteomes" id="UP001142489"/>
    </source>
</evidence>
<keyword evidence="5" id="KW-1185">Reference proteome</keyword>
<evidence type="ECO:0000313" key="4">
    <source>
        <dbReference type="EMBL" id="KAJ7331806.1"/>
    </source>
</evidence>
<dbReference type="GO" id="GO:0032991">
    <property type="term" value="C:protein-containing complex"/>
    <property type="evidence" value="ECO:0007669"/>
    <property type="project" value="TreeGrafter"/>
</dbReference>
<evidence type="ECO:0000256" key="2">
    <source>
        <dbReference type="ARBA" id="ARBA00022691"/>
    </source>
</evidence>
<dbReference type="SUPFAM" id="SSF53335">
    <property type="entry name" value="S-adenosyl-L-methionine-dependent methyltransferases"/>
    <property type="match status" value="1"/>
</dbReference>
<dbReference type="InterPro" id="IPR019410">
    <property type="entry name" value="Methyltransf_16"/>
</dbReference>
<accession>A0A9Q0XWG1</accession>
<dbReference type="EMBL" id="JAPFRF010000005">
    <property type="protein sequence ID" value="KAJ7331806.1"/>
    <property type="molecule type" value="Genomic_DNA"/>
</dbReference>
<keyword evidence="1" id="KW-0489">Methyltransferase</keyword>
<evidence type="ECO:0000256" key="1">
    <source>
        <dbReference type="ARBA" id="ARBA00022603"/>
    </source>
</evidence>